<comment type="caution">
    <text evidence="1">The sequence shown here is derived from an EMBL/GenBank/DDBJ whole genome shotgun (WGS) entry which is preliminary data.</text>
</comment>
<dbReference type="EMBL" id="CACRXK020003370">
    <property type="protein sequence ID" value="CAB3998488.1"/>
    <property type="molecule type" value="Genomic_DNA"/>
</dbReference>
<feature type="non-terminal residue" evidence="1">
    <location>
        <position position="1"/>
    </location>
</feature>
<name>A0A6S7H2P7_PARCT</name>
<protein>
    <submittedName>
        <fullName evidence="1">Uncharacterized protein</fullName>
    </submittedName>
</protein>
<dbReference type="AlphaFoldDB" id="A0A6S7H2P7"/>
<accession>A0A6S7H2P7</accession>
<dbReference type="Proteomes" id="UP001152795">
    <property type="component" value="Unassembled WGS sequence"/>
</dbReference>
<evidence type="ECO:0000313" key="1">
    <source>
        <dbReference type="EMBL" id="CAB3998488.1"/>
    </source>
</evidence>
<reference evidence="1" key="1">
    <citation type="submission" date="2020-04" db="EMBL/GenBank/DDBJ databases">
        <authorList>
            <person name="Alioto T."/>
            <person name="Alioto T."/>
            <person name="Gomez Garrido J."/>
        </authorList>
    </citation>
    <scope>NUCLEOTIDE SEQUENCE</scope>
    <source>
        <strain evidence="1">A484AB</strain>
    </source>
</reference>
<evidence type="ECO:0000313" key="2">
    <source>
        <dbReference type="Proteomes" id="UP001152795"/>
    </source>
</evidence>
<sequence length="175" mass="20376">NCRFFCNPTFTEDQSLIEETACNKDTGGLKAFHSWSRGLFFIVSAGGHIEYWQPLYRSESPAQAFLVTVLWLFKKFKKMKDSHSDEDIRQAMSTVCLAYNNMCHLDNLKIAKSDLPFPKPFNEAWKLIKKSIDRLHLRNHVNPKCDFITQTRRYHPISTPCHVKRPLSGRADLRK</sequence>
<keyword evidence="2" id="KW-1185">Reference proteome</keyword>
<dbReference type="OrthoDB" id="10011386at2759"/>
<gene>
    <name evidence="1" type="ORF">PACLA_8A085113</name>
</gene>
<organism evidence="1 2">
    <name type="scientific">Paramuricea clavata</name>
    <name type="common">Red gorgonian</name>
    <name type="synonym">Violescent sea-whip</name>
    <dbReference type="NCBI Taxonomy" id="317549"/>
    <lineage>
        <taxon>Eukaryota</taxon>
        <taxon>Metazoa</taxon>
        <taxon>Cnidaria</taxon>
        <taxon>Anthozoa</taxon>
        <taxon>Octocorallia</taxon>
        <taxon>Malacalcyonacea</taxon>
        <taxon>Plexauridae</taxon>
        <taxon>Paramuricea</taxon>
    </lineage>
</organism>
<proteinExistence type="predicted"/>